<reference evidence="6 9" key="2">
    <citation type="submission" date="2015-08" db="EMBL/GenBank/DDBJ databases">
        <title>Draft Genome Sequences of Vibrio parahaemolyticus Strains.</title>
        <authorList>
            <person name="Gonzalez-Escalona N."/>
            <person name="DePaola A."/>
        </authorList>
    </citation>
    <scope>NUCLEOTIDE SEQUENCE [LARGE SCALE GENOMIC DNA]</scope>
    <source>
        <strain evidence="6 9">CFSAN001621</strain>
    </source>
</reference>
<keyword evidence="9" id="KW-1185">Reference proteome</keyword>
<dbReference type="Pfam" id="PF20432">
    <property type="entry name" value="Xre-like-HTH"/>
    <property type="match status" value="1"/>
</dbReference>
<dbReference type="SMR" id="A0A072GIR2"/>
<evidence type="ECO:0000313" key="8">
    <source>
        <dbReference type="Proteomes" id="UP000037697"/>
    </source>
</evidence>
<gene>
    <name evidence="3" type="ORF">ACX05_09740</name>
    <name evidence="6" type="ORF">AKG60_13350</name>
    <name evidence="7" type="ORF">CA163_02660</name>
    <name evidence="5" type="ORF">HKB21_10375</name>
    <name evidence="4" type="ORF">QX249_05600</name>
</gene>
<dbReference type="EMBL" id="JABCLD010001111">
    <property type="protein sequence ID" value="NMU26033.1"/>
    <property type="molecule type" value="Genomic_DNA"/>
</dbReference>
<evidence type="ECO:0000259" key="2">
    <source>
        <dbReference type="Pfam" id="PF20432"/>
    </source>
</evidence>
<evidence type="ECO:0000313" key="4">
    <source>
        <dbReference type="EMBL" id="MDS1820120.1"/>
    </source>
</evidence>
<dbReference type="InterPro" id="IPR011979">
    <property type="entry name" value="Antitox_Xre"/>
</dbReference>
<evidence type="ECO:0000313" key="9">
    <source>
        <dbReference type="Proteomes" id="UP000191946"/>
    </source>
</evidence>
<accession>A0A072GIR2</accession>
<feature type="domain" description="Antitoxin Xre-like helix-turn-helix" evidence="2">
    <location>
        <begin position="34"/>
        <end position="92"/>
    </location>
</feature>
<dbReference type="NCBIfam" id="TIGR02293">
    <property type="entry name" value="TAS_TIGR02293"/>
    <property type="match status" value="1"/>
</dbReference>
<evidence type="ECO:0000313" key="5">
    <source>
        <dbReference type="EMBL" id="NMU26033.1"/>
    </source>
</evidence>
<feature type="domain" description="Antitoxin Xre/MbcA/ParS-like toxin-binding" evidence="1">
    <location>
        <begin position="98"/>
        <end position="147"/>
    </location>
</feature>
<evidence type="ECO:0000259" key="1">
    <source>
        <dbReference type="Pfam" id="PF09722"/>
    </source>
</evidence>
<dbReference type="Proteomes" id="UP000191946">
    <property type="component" value="Unassembled WGS sequence"/>
</dbReference>
<dbReference type="RefSeq" id="WP_005481265.1">
    <property type="nucleotide sequence ID" value="NZ_CAJDZF010000001.1"/>
</dbReference>
<dbReference type="GeneID" id="1191458"/>
<dbReference type="Proteomes" id="UP000214596">
    <property type="component" value="Unassembled WGS sequence"/>
</dbReference>
<dbReference type="Proteomes" id="UP000037697">
    <property type="component" value="Unassembled WGS sequence"/>
</dbReference>
<reference evidence="4" key="5">
    <citation type="submission" date="2023-06" db="EMBL/GenBank/DDBJ databases">
        <title>Genomic Diversity of Vibrio spp. and Metagenomic Analysis of Pathogens in Florida Gulf Coastal Waters Following Hurricane Ian.</title>
        <authorList>
            <person name="Brumfield K.D."/>
        </authorList>
    </citation>
    <scope>NUCLEOTIDE SEQUENCE</scope>
    <source>
        <strain evidence="4">WBS2B-138</strain>
    </source>
</reference>
<organism evidence="7 10">
    <name type="scientific">Vibrio parahaemolyticus</name>
    <dbReference type="NCBI Taxonomy" id="670"/>
    <lineage>
        <taxon>Bacteria</taxon>
        <taxon>Pseudomonadati</taxon>
        <taxon>Pseudomonadota</taxon>
        <taxon>Gammaproteobacteria</taxon>
        <taxon>Vibrionales</taxon>
        <taxon>Vibrionaceae</taxon>
        <taxon>Vibrio</taxon>
    </lineage>
</organism>
<proteinExistence type="predicted"/>
<evidence type="ECO:0000313" key="3">
    <source>
        <dbReference type="EMBL" id="KOY32484.1"/>
    </source>
</evidence>
<dbReference type="EMBL" id="NIXT01000072">
    <property type="protein sequence ID" value="OXE34369.1"/>
    <property type="molecule type" value="Genomic_DNA"/>
</dbReference>
<dbReference type="Proteomes" id="UP000555836">
    <property type="component" value="Unassembled WGS sequence"/>
</dbReference>
<dbReference type="Proteomes" id="UP001253193">
    <property type="component" value="Unassembled WGS sequence"/>
</dbReference>
<reference evidence="7 10" key="3">
    <citation type="journal article" date="2017" name="Appl. Environ. Microbiol.">
        <title>Parallel evolution of two clades of a major Atlantic endemic Vibrio parahaemolyticus pathogen lineage by independent acquisition of related pathogenicity islands.</title>
        <authorList>
            <person name="Xu F."/>
            <person name="Gonzalez-Escalona N."/>
            <person name="Drees K.P."/>
            <person name="Sebra R.P."/>
            <person name="Cooper V.S."/>
            <person name="Jones S.H."/>
            <person name="Whistler C.A."/>
        </authorList>
    </citation>
    <scope>NUCLEOTIDE SEQUENCE [LARGE SCALE GENOMIC DNA]</scope>
    <source>
        <strain evidence="7 10">MAVP-3</strain>
    </source>
</reference>
<dbReference type="OMA" id="RFNTQES"/>
<dbReference type="EMBL" id="LIRS01000067">
    <property type="protein sequence ID" value="KOY32484.1"/>
    <property type="molecule type" value="Genomic_DNA"/>
</dbReference>
<evidence type="ECO:0000313" key="10">
    <source>
        <dbReference type="Proteomes" id="UP000214596"/>
    </source>
</evidence>
<dbReference type="AlphaFoldDB" id="A0A072GIR2"/>
<dbReference type="STRING" id="670.ACZ92_07010"/>
<protein>
    <submittedName>
        <fullName evidence="4">DUF2384 domain-containing protein</fullName>
    </submittedName>
</protein>
<reference evidence="3 8" key="1">
    <citation type="submission" date="2015-07" db="EMBL/GenBank/DDBJ databases">
        <title>Foodborne Vibrio parahaemolyticus Isolates.</title>
        <authorList>
            <person name="Ronholm J."/>
            <person name="Petronella N."/>
            <person name="Kenwell R."/>
            <person name="Banerjee S."/>
        </authorList>
    </citation>
    <scope>NUCLEOTIDE SEQUENCE [LARGE SCALE GENOMIC DNA]</scope>
    <source>
        <strain evidence="3 8">HS-06-05</strain>
    </source>
</reference>
<dbReference type="EMBL" id="JAUHGG010000002">
    <property type="protein sequence ID" value="MDS1820120.1"/>
    <property type="molecule type" value="Genomic_DNA"/>
</dbReference>
<dbReference type="GO" id="GO:0003677">
    <property type="term" value="F:DNA binding"/>
    <property type="evidence" value="ECO:0007669"/>
    <property type="project" value="InterPro"/>
</dbReference>
<evidence type="ECO:0000313" key="6">
    <source>
        <dbReference type="EMBL" id="OQJ99005.1"/>
    </source>
</evidence>
<sequence>MATAALKSFKPKQPHKANFWFMLGIEDAETGRTDAVHKGFEPKVYRNIVERVKLSQNEFQNVTLIPVSTIKRRLKNDERFNTQESDAIYRLAMLLKLATELFDDEERALEWMKENVYGLGGKRPLDMVSTTVDFEIVKDLIGRLEHGVFS</sequence>
<dbReference type="InterPro" id="IPR046847">
    <property type="entry name" value="Xre-like_HTH"/>
</dbReference>
<reference evidence="5 11" key="4">
    <citation type="submission" date="2020-04" db="EMBL/GenBank/DDBJ databases">
        <title>Whole-genome sequencing of Vibrio spp. from China reveals different genetic environments of blaCTX-M-14 among diverse lineages.</title>
        <authorList>
            <person name="Zheng Z."/>
            <person name="Ye L."/>
            <person name="Chen S."/>
        </authorList>
    </citation>
    <scope>NUCLEOTIDE SEQUENCE [LARGE SCALE GENOMIC DNA]</scope>
    <source>
        <strain evidence="5 11">Vb0574</strain>
    </source>
</reference>
<name>A0A072GIR2_VIBPH</name>
<comment type="caution">
    <text evidence="7">The sequence shown here is derived from an EMBL/GenBank/DDBJ whole genome shotgun (WGS) entry which is preliminary data.</text>
</comment>
<dbReference type="EMBL" id="LHQV01000015">
    <property type="protein sequence ID" value="OQJ99005.1"/>
    <property type="molecule type" value="Genomic_DNA"/>
</dbReference>
<evidence type="ECO:0000313" key="11">
    <source>
        <dbReference type="Proteomes" id="UP000555836"/>
    </source>
</evidence>
<dbReference type="Pfam" id="PF09722">
    <property type="entry name" value="Xre_MbcA_ParS_C"/>
    <property type="match status" value="1"/>
</dbReference>
<dbReference type="OrthoDB" id="8595277at2"/>
<evidence type="ECO:0000313" key="7">
    <source>
        <dbReference type="EMBL" id="OXE34369.1"/>
    </source>
</evidence>
<dbReference type="InterPro" id="IPR024467">
    <property type="entry name" value="Xre/MbcA/ParS-like_toxin-bd"/>
</dbReference>